<evidence type="ECO:0000313" key="1">
    <source>
        <dbReference type="EMBL" id="TQM38892.1"/>
    </source>
</evidence>
<dbReference type="EMBL" id="VFPH01000002">
    <property type="protein sequence ID" value="TQM38892.1"/>
    <property type="molecule type" value="Genomic_DNA"/>
</dbReference>
<comment type="caution">
    <text evidence="1">The sequence shown here is derived from an EMBL/GenBank/DDBJ whole genome shotgun (WGS) entry which is preliminary data.</text>
</comment>
<name>A0A543FYJ2_9PSEU</name>
<dbReference type="Proteomes" id="UP000319818">
    <property type="component" value="Unassembled WGS sequence"/>
</dbReference>
<evidence type="ECO:0008006" key="3">
    <source>
        <dbReference type="Google" id="ProtNLM"/>
    </source>
</evidence>
<organism evidence="1 2">
    <name type="scientific">Pseudonocardia cypriaca</name>
    <dbReference type="NCBI Taxonomy" id="882449"/>
    <lineage>
        <taxon>Bacteria</taxon>
        <taxon>Bacillati</taxon>
        <taxon>Actinomycetota</taxon>
        <taxon>Actinomycetes</taxon>
        <taxon>Pseudonocardiales</taxon>
        <taxon>Pseudonocardiaceae</taxon>
        <taxon>Pseudonocardia</taxon>
    </lineage>
</organism>
<gene>
    <name evidence="1" type="ORF">FB388_6140</name>
</gene>
<reference evidence="1 2" key="1">
    <citation type="submission" date="2019-06" db="EMBL/GenBank/DDBJ databases">
        <title>Sequencing the genomes of 1000 actinobacteria strains.</title>
        <authorList>
            <person name="Klenk H.-P."/>
        </authorList>
    </citation>
    <scope>NUCLEOTIDE SEQUENCE [LARGE SCALE GENOMIC DNA]</scope>
    <source>
        <strain evidence="1 2">DSM 45511</strain>
    </source>
</reference>
<accession>A0A543FYJ2</accession>
<keyword evidence="2" id="KW-1185">Reference proteome</keyword>
<dbReference type="AlphaFoldDB" id="A0A543FYJ2"/>
<dbReference type="OrthoDB" id="5418945at2"/>
<protein>
    <recommendedName>
        <fullName evidence="3">Extracellular solute-binding protein</fullName>
    </recommendedName>
</protein>
<sequence>MTAPAGRRSGRRVLSWLLALALLGVIGFVVLRDIGGQEPEPAALTVVTGVIGSEKEAFFADERVRDAFRAHGLELRIDPAGSRQIATTVRLEGYDFAFPSSSPAADKLLAQHPTPRTYAPFSSPMAVATFGPIVELLTQAGVVAPGSTTFDVHRYLELAAAGTRWDQLPGNTTFPARKDVLLSTTAPCQSNSAAMYLGIASYVANADGVVTDRTVAAQVTPTVQPLFRDQGYLPPTTEVLFEDYLSAGMGRVPMAVVYEAQYLAEALSPDPVLPADARLLYPSPTIFSRHTLVPLTPAGDRVGELLTSDPQLATLAAQHGFRPTDPRAFAAAFRDRGLPEPPALVNVVEPPSFDTLEGMLALLGCTP</sequence>
<evidence type="ECO:0000313" key="2">
    <source>
        <dbReference type="Proteomes" id="UP000319818"/>
    </source>
</evidence>
<dbReference type="RefSeq" id="WP_142105538.1">
    <property type="nucleotide sequence ID" value="NZ_VFPH01000002.1"/>
</dbReference>
<proteinExistence type="predicted"/>